<dbReference type="InterPro" id="IPR050399">
    <property type="entry name" value="HPr"/>
</dbReference>
<accession>A0A4P6HQ07</accession>
<feature type="domain" description="HPr" evidence="5">
    <location>
        <begin position="22"/>
        <end position="108"/>
    </location>
</feature>
<dbReference type="SUPFAM" id="SSF55594">
    <property type="entry name" value="HPr-like"/>
    <property type="match status" value="1"/>
</dbReference>
<dbReference type="PANTHER" id="PTHR33705">
    <property type="entry name" value="PHOSPHOCARRIER PROTEIN HPR"/>
    <property type="match status" value="1"/>
</dbReference>
<keyword evidence="3" id="KW-0963">Cytoplasm</keyword>
<protein>
    <submittedName>
        <fullName evidence="6">HPr family phosphocarrier protein</fullName>
    </submittedName>
</protein>
<gene>
    <name evidence="6" type="ORF">C3Y92_16700</name>
</gene>
<dbReference type="RefSeq" id="WP_129354561.1">
    <property type="nucleotide sequence ID" value="NZ_CP026538.1"/>
</dbReference>
<evidence type="ECO:0000259" key="5">
    <source>
        <dbReference type="PROSITE" id="PS51350"/>
    </source>
</evidence>
<dbReference type="EMBL" id="CP026538">
    <property type="protein sequence ID" value="QAZ68784.1"/>
    <property type="molecule type" value="Genomic_DNA"/>
</dbReference>
<dbReference type="OrthoDB" id="9798965at2"/>
<evidence type="ECO:0000313" key="7">
    <source>
        <dbReference type="Proteomes" id="UP000293296"/>
    </source>
</evidence>
<dbReference type="PROSITE" id="PS51350">
    <property type="entry name" value="PTS_HPR_DOM"/>
    <property type="match status" value="1"/>
</dbReference>
<dbReference type="PANTHER" id="PTHR33705:SF2">
    <property type="entry name" value="PHOSPHOCARRIER PROTEIN NPR"/>
    <property type="match status" value="1"/>
</dbReference>
<dbReference type="InterPro" id="IPR000032">
    <property type="entry name" value="HPr-like"/>
</dbReference>
<dbReference type="KEGG" id="dcb:C3Y92_16700"/>
<dbReference type="Gene3D" id="3.30.1340.10">
    <property type="entry name" value="HPr-like"/>
    <property type="match status" value="1"/>
</dbReference>
<dbReference type="NCBIfam" id="TIGR01003">
    <property type="entry name" value="PTS_HPr_family"/>
    <property type="match status" value="1"/>
</dbReference>
<dbReference type="PROSITE" id="PS00369">
    <property type="entry name" value="PTS_HPR_HIS"/>
    <property type="match status" value="1"/>
</dbReference>
<proteinExistence type="inferred from homology"/>
<dbReference type="Pfam" id="PF00381">
    <property type="entry name" value="PTS-HPr"/>
    <property type="match status" value="1"/>
</dbReference>
<dbReference type="CDD" id="cd00367">
    <property type="entry name" value="PTS-HPr_like"/>
    <property type="match status" value="1"/>
</dbReference>
<keyword evidence="7" id="KW-1185">Reference proteome</keyword>
<dbReference type="Proteomes" id="UP000293296">
    <property type="component" value="Chromosome"/>
</dbReference>
<comment type="similarity">
    <text evidence="2">Belongs to the HPr family.</text>
</comment>
<dbReference type="AlphaFoldDB" id="A0A4P6HQ07"/>
<organism evidence="6 7">
    <name type="scientific">Solidesulfovibrio carbinolicus</name>
    <dbReference type="NCBI Taxonomy" id="296842"/>
    <lineage>
        <taxon>Bacteria</taxon>
        <taxon>Pseudomonadati</taxon>
        <taxon>Thermodesulfobacteriota</taxon>
        <taxon>Desulfovibrionia</taxon>
        <taxon>Desulfovibrionales</taxon>
        <taxon>Desulfovibrionaceae</taxon>
        <taxon>Solidesulfovibrio</taxon>
    </lineage>
</organism>
<dbReference type="InterPro" id="IPR035895">
    <property type="entry name" value="HPr-like_sf"/>
</dbReference>
<evidence type="ECO:0000256" key="3">
    <source>
        <dbReference type="ARBA" id="ARBA00022490"/>
    </source>
</evidence>
<comment type="subcellular location">
    <subcellularLocation>
        <location evidence="1">Cytoplasm</location>
    </subcellularLocation>
</comment>
<sequence length="108" mass="11450">MTEPTQAAPLPGADDILAEADGFVLRVRVANEQGLHARPAAKLAQEAQKFACDIQVRHDGGDAVDAKSILDILTMAAGQGCELELRAAGPDAAQALGRLGELFRNRFR</sequence>
<dbReference type="GO" id="GO:0009401">
    <property type="term" value="P:phosphoenolpyruvate-dependent sugar phosphotransferase system"/>
    <property type="evidence" value="ECO:0007669"/>
    <property type="project" value="UniProtKB-KW"/>
</dbReference>
<evidence type="ECO:0000256" key="4">
    <source>
        <dbReference type="ARBA" id="ARBA00022683"/>
    </source>
</evidence>
<evidence type="ECO:0000256" key="1">
    <source>
        <dbReference type="ARBA" id="ARBA00004496"/>
    </source>
</evidence>
<evidence type="ECO:0000256" key="2">
    <source>
        <dbReference type="ARBA" id="ARBA00010736"/>
    </source>
</evidence>
<evidence type="ECO:0000313" key="6">
    <source>
        <dbReference type="EMBL" id="QAZ68784.1"/>
    </source>
</evidence>
<dbReference type="GO" id="GO:0005737">
    <property type="term" value="C:cytoplasm"/>
    <property type="evidence" value="ECO:0007669"/>
    <property type="project" value="UniProtKB-SubCell"/>
</dbReference>
<keyword evidence="4" id="KW-0598">Phosphotransferase system</keyword>
<reference evidence="6 7" key="1">
    <citation type="submission" date="2018-02" db="EMBL/GenBank/DDBJ databases">
        <title>Genome sequence of Desulfovibrio carbinolicus DSM 3852.</title>
        <authorList>
            <person name="Wilbanks E."/>
            <person name="Skennerton C.T."/>
            <person name="Orphan V.J."/>
        </authorList>
    </citation>
    <scope>NUCLEOTIDE SEQUENCE [LARGE SCALE GENOMIC DNA]</scope>
    <source>
        <strain evidence="6 7">DSM 3852</strain>
    </source>
</reference>
<dbReference type="PRINTS" id="PR00107">
    <property type="entry name" value="PHOSPHOCPHPR"/>
</dbReference>
<dbReference type="InterPro" id="IPR001020">
    <property type="entry name" value="PTS_HPr_His_P_site"/>
</dbReference>
<name>A0A4P6HQ07_9BACT</name>